<reference evidence="1 2" key="1">
    <citation type="submission" date="2019-03" db="EMBL/GenBank/DDBJ databases">
        <title>Single cell metagenomics reveals metabolic interactions within the superorganism composed of flagellate Streblomastix strix and complex community of Bacteroidetes bacteria on its surface.</title>
        <authorList>
            <person name="Treitli S.C."/>
            <person name="Kolisko M."/>
            <person name="Husnik F."/>
            <person name="Keeling P."/>
            <person name="Hampl V."/>
        </authorList>
    </citation>
    <scope>NUCLEOTIDE SEQUENCE [LARGE SCALE GENOMIC DNA]</scope>
    <source>
        <strain evidence="1">ST1C</strain>
    </source>
</reference>
<proteinExistence type="predicted"/>
<evidence type="ECO:0000313" key="2">
    <source>
        <dbReference type="Proteomes" id="UP000324800"/>
    </source>
</evidence>
<comment type="caution">
    <text evidence="1">The sequence shown here is derived from an EMBL/GenBank/DDBJ whole genome shotgun (WGS) entry which is preliminary data.</text>
</comment>
<accession>A0A5J4WIK1</accession>
<dbReference type="AlphaFoldDB" id="A0A5J4WIK1"/>
<dbReference type="Proteomes" id="UP000324800">
    <property type="component" value="Unassembled WGS sequence"/>
</dbReference>
<gene>
    <name evidence="1" type="ORF">EZS28_009941</name>
</gene>
<name>A0A5J4WIK1_9EUKA</name>
<protein>
    <submittedName>
        <fullName evidence="1">Uncharacterized protein</fullName>
    </submittedName>
</protein>
<evidence type="ECO:0000313" key="1">
    <source>
        <dbReference type="EMBL" id="KAA6394533.1"/>
    </source>
</evidence>
<sequence>MEMMEQEQLYSRFQIFESAKVDLLSQVIEDQRTNYVGEFINYIAGTDTTSSTVEFFNKHISSPEDYDAFME</sequence>
<dbReference type="EMBL" id="SNRW01001918">
    <property type="protein sequence ID" value="KAA6394533.1"/>
    <property type="molecule type" value="Genomic_DNA"/>
</dbReference>
<organism evidence="1 2">
    <name type="scientific">Streblomastix strix</name>
    <dbReference type="NCBI Taxonomy" id="222440"/>
    <lineage>
        <taxon>Eukaryota</taxon>
        <taxon>Metamonada</taxon>
        <taxon>Preaxostyla</taxon>
        <taxon>Oxymonadida</taxon>
        <taxon>Streblomastigidae</taxon>
        <taxon>Streblomastix</taxon>
    </lineage>
</organism>